<dbReference type="Gene3D" id="3.30.1330.60">
    <property type="entry name" value="OmpA-like domain"/>
    <property type="match status" value="1"/>
</dbReference>
<evidence type="ECO:0000313" key="8">
    <source>
        <dbReference type="Proteomes" id="UP000295724"/>
    </source>
</evidence>
<gene>
    <name evidence="7" type="ORF">C8D91_0045</name>
</gene>
<keyword evidence="5" id="KW-0732">Signal</keyword>
<accession>A0A4R6XTT2</accession>
<keyword evidence="8" id="KW-1185">Reference proteome</keyword>
<protein>
    <submittedName>
        <fullName evidence="7">Outer membrane protein OmpA-like peptidoglycan-associated protein</fullName>
    </submittedName>
</protein>
<dbReference type="AlphaFoldDB" id="A0A4R6XTT2"/>
<dbReference type="Gene3D" id="2.60.40.3440">
    <property type="match status" value="2"/>
</dbReference>
<comment type="caution">
    <text evidence="7">The sequence shown here is derived from an EMBL/GenBank/DDBJ whole genome shotgun (WGS) entry which is preliminary data.</text>
</comment>
<dbReference type="Pfam" id="PF17963">
    <property type="entry name" value="Big_9"/>
    <property type="match status" value="3"/>
</dbReference>
<evidence type="ECO:0000256" key="1">
    <source>
        <dbReference type="ARBA" id="ARBA00004442"/>
    </source>
</evidence>
<sequence>MKNHKTTLLLASMLVAFTAGAQEQTSVSGSEDQINFAYAGDDTRFGIGIDNEGELIGDFLKSFNTNWNSNWMGEVWLSDGAGGLKLDYHKLSGASIKGDLINNEENVRIWKYFAAVDQNTFDDRKFTVGFGSEARDKFWNVNLSSAITGSRLVNQASSSVTSDIFGQLDNRDFRQSQTIETIIRNYEHPYDWGLGGRIGKFFENQMVRLTGGLDYEQGDFSSDQLTGSINLEKYFKNTGHSLALSVEQIEKSGDFETDKSDTRANLMYRYDFGQSYLPTTVDEEVQVLDEDRLKQLKLENRQLIQNQVDLSSMAFFDLDKAEIRSDAAAELKSLVEQIKTTELASSINIVGHTCDIASEAYNLDLSKRRANSAKAFFADHGINADIIQTNGMGESQPAYDNNGPDQAKNRRVEITFLTIENEYVEVDIADEDLPMKWVKRKVDAPAAWINRALRNPAQHKRTVDVYKYQETETNTTLGEVIFLNAEPVANDDGITIDRNSSGTVIDVLSNDNDEDEDDTLSIESTSPASFGTVVNNGTAITYTPIQGFIGTDTFTYTITDGEGGSDTATVTITVNNVAPIANNDSAMAQIGIPVVINFLSNDSDPDGDDADLELVDITNQTPGILYSGSVDGGTITFVFEPGFTGVTDFTYTIQDSDGATASATITVTVNDPNEAPIAVNDHYFTTINRSTTINLLSNDSDPDGDMITLVSVNTEGSLGTVIDINADGTVTYVPPADWCGLDSFTYTITDGTQQSTATVTIQILD</sequence>
<evidence type="ECO:0000256" key="2">
    <source>
        <dbReference type="ARBA" id="ARBA00023136"/>
    </source>
</evidence>
<dbReference type="CDD" id="cd07185">
    <property type="entry name" value="OmpA_C-like"/>
    <property type="match status" value="1"/>
</dbReference>
<comment type="subcellular location">
    <subcellularLocation>
        <location evidence="1">Cell outer membrane</location>
    </subcellularLocation>
</comment>
<reference evidence="7 8" key="1">
    <citation type="submission" date="2019-03" db="EMBL/GenBank/DDBJ databases">
        <title>Genomic Encyclopedia of Type Strains, Phase IV (KMG-IV): sequencing the most valuable type-strain genomes for metagenomic binning, comparative biology and taxonomic classification.</title>
        <authorList>
            <person name="Goeker M."/>
        </authorList>
    </citation>
    <scope>NUCLEOTIDE SEQUENCE [LARGE SCALE GENOMIC DNA]</scope>
    <source>
        <strain evidence="7 8">DSM 25488</strain>
    </source>
</reference>
<dbReference type="PROSITE" id="PS51123">
    <property type="entry name" value="OMPA_2"/>
    <property type="match status" value="1"/>
</dbReference>
<keyword evidence="3" id="KW-0998">Cell outer membrane</keyword>
<proteinExistence type="predicted"/>
<dbReference type="InterPro" id="IPR006664">
    <property type="entry name" value="OMP_bac"/>
</dbReference>
<name>A0A4R6XTT2_9GAMM</name>
<dbReference type="PANTHER" id="PTHR30329:SF21">
    <property type="entry name" value="LIPOPROTEIN YIAD-RELATED"/>
    <property type="match status" value="1"/>
</dbReference>
<evidence type="ECO:0000256" key="4">
    <source>
        <dbReference type="PROSITE-ProRule" id="PRU00473"/>
    </source>
</evidence>
<dbReference type="GO" id="GO:0009279">
    <property type="term" value="C:cell outer membrane"/>
    <property type="evidence" value="ECO:0007669"/>
    <property type="project" value="UniProtKB-SubCell"/>
</dbReference>
<feature type="domain" description="OmpA-like" evidence="6">
    <location>
        <begin position="303"/>
        <end position="420"/>
    </location>
</feature>
<feature type="signal peptide" evidence="5">
    <location>
        <begin position="1"/>
        <end position="21"/>
    </location>
</feature>
<evidence type="ECO:0000256" key="5">
    <source>
        <dbReference type="SAM" id="SignalP"/>
    </source>
</evidence>
<dbReference type="InterPro" id="IPR050330">
    <property type="entry name" value="Bact_OuterMem_StrucFunc"/>
</dbReference>
<evidence type="ECO:0000259" key="6">
    <source>
        <dbReference type="PROSITE" id="PS51123"/>
    </source>
</evidence>
<dbReference type="RefSeq" id="WP_162846698.1">
    <property type="nucleotide sequence ID" value="NZ_NIHB01000001.1"/>
</dbReference>
<evidence type="ECO:0000256" key="3">
    <source>
        <dbReference type="ARBA" id="ARBA00023237"/>
    </source>
</evidence>
<dbReference type="NCBIfam" id="NF012211">
    <property type="entry name" value="tand_rpt_95"/>
    <property type="match status" value="3"/>
</dbReference>
<dbReference type="Proteomes" id="UP000295724">
    <property type="component" value="Unassembled WGS sequence"/>
</dbReference>
<organism evidence="7 8">
    <name type="scientific">Marinicella litoralis</name>
    <dbReference type="NCBI Taxonomy" id="644220"/>
    <lineage>
        <taxon>Bacteria</taxon>
        <taxon>Pseudomonadati</taxon>
        <taxon>Pseudomonadota</taxon>
        <taxon>Gammaproteobacteria</taxon>
        <taxon>Lysobacterales</taxon>
        <taxon>Marinicellaceae</taxon>
        <taxon>Marinicella</taxon>
    </lineage>
</organism>
<feature type="chain" id="PRO_5020470548" evidence="5">
    <location>
        <begin position="22"/>
        <end position="765"/>
    </location>
</feature>
<dbReference type="PANTHER" id="PTHR30329">
    <property type="entry name" value="STATOR ELEMENT OF FLAGELLAR MOTOR COMPLEX"/>
    <property type="match status" value="1"/>
</dbReference>
<dbReference type="EMBL" id="SNZB01000001">
    <property type="protein sequence ID" value="TDR23186.1"/>
    <property type="molecule type" value="Genomic_DNA"/>
</dbReference>
<dbReference type="Gene3D" id="2.60.40.2810">
    <property type="match status" value="1"/>
</dbReference>
<dbReference type="SUPFAM" id="SSF103088">
    <property type="entry name" value="OmpA-like"/>
    <property type="match status" value="1"/>
</dbReference>
<dbReference type="InterPro" id="IPR036737">
    <property type="entry name" value="OmpA-like_sf"/>
</dbReference>
<dbReference type="InterPro" id="IPR006665">
    <property type="entry name" value="OmpA-like"/>
</dbReference>
<dbReference type="Pfam" id="PF00691">
    <property type="entry name" value="OmpA"/>
    <property type="match status" value="1"/>
</dbReference>
<evidence type="ECO:0000313" key="7">
    <source>
        <dbReference type="EMBL" id="TDR23186.1"/>
    </source>
</evidence>
<dbReference type="PRINTS" id="PR01021">
    <property type="entry name" value="OMPADOMAIN"/>
</dbReference>
<keyword evidence="2 4" id="KW-0472">Membrane</keyword>